<sequence>MATLAEYRGKTVNLDVHASKDYQFKKPTFSTLVEINFENEIAPLLNHITVWGKSFKVNYEDVNDIPGAKAEFLTTLNELNEAFICFSSKKFILSVYKSVNAHLEQSAQVIRDSNGYPIAAYQYKSVMQKTIEEVLSSHGMSPKCNIGNGTLYNGDRVLVNSGITCITNLSNGLFSFFGFSPDRNSFRQYSMLREKLLRCFEEGTWLNRVGDKPLVLAYRIMILSAFRNFLTTVIKYLATTMADDATCNGLKEAAEDDIEHLQRELNIFVEQKELDRETLLGHPLVCEHEAYKQIVELGLGDAALTAFYESEAGDLILQHLSDFIGADSVSVFSPYQVAVEYDEHGYVDEGYCSHYPLPGKKVRAAMVKFKSLIEGADPFIASCFDKDNLHINVSGSSDFNHNTGESYNEREFLTINSGILAPLAGSEDVICFTFKD</sequence>
<dbReference type="HOGENOM" id="CLU_628361_0_0_6"/>
<evidence type="ECO:0000313" key="1">
    <source>
        <dbReference type="EMBL" id="ABP77655.1"/>
    </source>
</evidence>
<dbReference type="EMBL" id="CP000681">
    <property type="protein sequence ID" value="ABP77655.1"/>
    <property type="molecule type" value="Genomic_DNA"/>
</dbReference>
<name>A4YCH2_SHEPC</name>
<dbReference type="AlphaFoldDB" id="A4YCH2"/>
<proteinExistence type="predicted"/>
<reference evidence="1" key="1">
    <citation type="submission" date="2007-04" db="EMBL/GenBank/DDBJ databases">
        <title>Complete sequence of Shewanella putrefaciens CN-32.</title>
        <authorList>
            <consortium name="US DOE Joint Genome Institute"/>
            <person name="Copeland A."/>
            <person name="Lucas S."/>
            <person name="Lapidus A."/>
            <person name="Barry K."/>
            <person name="Detter J.C."/>
            <person name="Glavina del Rio T."/>
            <person name="Hammon N."/>
            <person name="Israni S."/>
            <person name="Dalin E."/>
            <person name="Tice H."/>
            <person name="Pitluck S."/>
            <person name="Chain P."/>
            <person name="Malfatti S."/>
            <person name="Shin M."/>
            <person name="Vergez L."/>
            <person name="Schmutz J."/>
            <person name="Larimer F."/>
            <person name="Land M."/>
            <person name="Hauser L."/>
            <person name="Kyrpides N."/>
            <person name="Mikhailova N."/>
            <person name="Romine M.F."/>
            <person name="Fredrickson J."/>
            <person name="Tiedje J."/>
            <person name="Richardson P."/>
        </authorList>
    </citation>
    <scope>NUCLEOTIDE SEQUENCE [LARGE SCALE GENOMIC DNA]</scope>
    <source>
        <strain evidence="1">CN-32</strain>
    </source>
</reference>
<dbReference type="KEGG" id="spc:Sputcn32_3950"/>
<accession>A4YCH2</accession>
<protein>
    <submittedName>
        <fullName evidence="1">Uncharacterized protein</fullName>
    </submittedName>
</protein>
<gene>
    <name evidence="1" type="ordered locus">Sputcn32_3950</name>
</gene>
<organism evidence="1">
    <name type="scientific">Shewanella putrefaciens (strain CN-32 / ATCC BAA-453)</name>
    <dbReference type="NCBI Taxonomy" id="319224"/>
    <lineage>
        <taxon>Bacteria</taxon>
        <taxon>Pseudomonadati</taxon>
        <taxon>Pseudomonadota</taxon>
        <taxon>Gammaproteobacteria</taxon>
        <taxon>Alteromonadales</taxon>
        <taxon>Shewanellaceae</taxon>
        <taxon>Shewanella</taxon>
    </lineage>
</organism>